<reference evidence="1" key="1">
    <citation type="submission" date="2009-12" db="EMBL/GenBank/DDBJ databases">
        <authorList>
            <person name="Weinstock G."/>
            <person name="Sodergren E."/>
            <person name="Clifton S."/>
            <person name="Fulton L."/>
            <person name="Fulton B."/>
            <person name="Courtney L."/>
            <person name="Fronick C."/>
            <person name="Harrison M."/>
            <person name="Strong C."/>
            <person name="Farmer C."/>
            <person name="Delahaunty K."/>
            <person name="Markovic C."/>
            <person name="Hall O."/>
            <person name="Minx P."/>
            <person name="Tomlinson C."/>
            <person name="Mitreva M."/>
            <person name="Nelson J."/>
            <person name="Hou S."/>
            <person name="Wollam A."/>
            <person name="Pepin K.H."/>
            <person name="Johnson M."/>
            <person name="Bhonagiri V."/>
            <person name="Nash W.E."/>
            <person name="Warren W."/>
            <person name="Chinwalla A."/>
            <person name="Mardis E.R."/>
            <person name="Wilson R.K."/>
        </authorList>
    </citation>
    <scope>NUCLEOTIDE SEQUENCE [LARGE SCALE GENOMIC DNA]</scope>
    <source>
        <strain evidence="1">DSM 15176</strain>
    </source>
</reference>
<evidence type="ECO:0000313" key="2">
    <source>
        <dbReference type="Proteomes" id="UP000003438"/>
    </source>
</evidence>
<dbReference type="HOGENOM" id="CLU_3318049_0_0_9"/>
<keyword evidence="2" id="KW-1185">Reference proteome</keyword>
<protein>
    <submittedName>
        <fullName evidence="1">Uncharacterized protein</fullName>
    </submittedName>
</protein>
<dbReference type="AlphaFoldDB" id="D1PLI2"/>
<sequence length="39" mass="4530">MRSSTSGKRRHGGKFHKCFKTGGETRRFFSCVFHRIVLS</sequence>
<dbReference type="EMBL" id="ACBY02000021">
    <property type="protein sequence ID" value="EFB76448.1"/>
    <property type="molecule type" value="Genomic_DNA"/>
</dbReference>
<dbReference type="Proteomes" id="UP000003438">
    <property type="component" value="Unassembled WGS sequence"/>
</dbReference>
<accession>D1PLI2</accession>
<gene>
    <name evidence="1" type="ORF">SUBVAR_05367</name>
</gene>
<organism evidence="1 2">
    <name type="scientific">Subdoligranulum variabile DSM 15176</name>
    <dbReference type="NCBI Taxonomy" id="411471"/>
    <lineage>
        <taxon>Bacteria</taxon>
        <taxon>Bacillati</taxon>
        <taxon>Bacillota</taxon>
        <taxon>Clostridia</taxon>
        <taxon>Eubacteriales</taxon>
        <taxon>Oscillospiraceae</taxon>
        <taxon>Subdoligranulum</taxon>
    </lineage>
</organism>
<comment type="caution">
    <text evidence="1">The sequence shown here is derived from an EMBL/GenBank/DDBJ whole genome shotgun (WGS) entry which is preliminary data.</text>
</comment>
<dbReference type="STRING" id="411471.SUBVAR_05367"/>
<name>D1PLI2_9FIRM</name>
<evidence type="ECO:0000313" key="1">
    <source>
        <dbReference type="EMBL" id="EFB76448.1"/>
    </source>
</evidence>
<proteinExistence type="predicted"/>